<dbReference type="Proteomes" id="UP000243105">
    <property type="component" value="Unassembled WGS sequence"/>
</dbReference>
<dbReference type="AlphaFoldDB" id="A0A916LIV0"/>
<gene>
    <name evidence="1" type="ORF">JGI25_00553</name>
</gene>
<comment type="caution">
    <text evidence="1">The sequence shown here is derived from an EMBL/GenBank/DDBJ whole genome shotgun (WGS) entry which is preliminary data.</text>
</comment>
<name>A0A916LIV0_KRYT1</name>
<protein>
    <submittedName>
        <fullName evidence="1">Uncharacterized protein</fullName>
    </submittedName>
</protein>
<sequence length="41" mass="5000">MSRFYDSQTQLYLKGEYVKIEMDREKLENGKSRILKFVPEE</sequence>
<proteinExistence type="predicted"/>
<accession>A0A916LIV0</accession>
<reference evidence="1 2" key="1">
    <citation type="submission" date="2015-11" db="EMBL/GenBank/DDBJ databases">
        <authorList>
            <person name="Varghese N."/>
        </authorList>
    </citation>
    <scope>NUCLEOTIDE SEQUENCE [LARGE SCALE GENOMIC DNA]</scope>
    <source>
        <strain evidence="1 2">JGI-25</strain>
    </source>
</reference>
<evidence type="ECO:0000313" key="1">
    <source>
        <dbReference type="EMBL" id="CUS99315.1"/>
    </source>
</evidence>
<evidence type="ECO:0000313" key="2">
    <source>
        <dbReference type="Proteomes" id="UP000243105"/>
    </source>
</evidence>
<dbReference type="EMBL" id="CZVV01000025">
    <property type="protein sequence ID" value="CUS99315.1"/>
    <property type="molecule type" value="Genomic_DNA"/>
</dbReference>
<organism evidence="1 2">
    <name type="scientific">Kryptobacter tengchongensis</name>
    <dbReference type="NCBI Taxonomy" id="1643429"/>
    <lineage>
        <taxon>Bacteria</taxon>
        <taxon>Pseudomonadati</taxon>
        <taxon>Candidatus Kryptoniota</taxon>
        <taxon>Candidatus Kryptobacter</taxon>
    </lineage>
</organism>